<comment type="function">
    <text evidence="1">Has oligopeptidase activity and degrades a variety of small bioactive peptides.</text>
</comment>
<keyword evidence="1" id="KW-0479">Metal-binding</keyword>
<dbReference type="EMBL" id="CP030032">
    <property type="protein sequence ID" value="AWV88877.1"/>
    <property type="molecule type" value="Genomic_DNA"/>
</dbReference>
<dbReference type="InterPro" id="IPR013647">
    <property type="entry name" value="OligopepF_N_dom"/>
</dbReference>
<dbReference type="NCBIfam" id="TIGR00181">
    <property type="entry name" value="pepF"/>
    <property type="match status" value="1"/>
</dbReference>
<keyword evidence="1" id="KW-0482">Metalloprotease</keyword>
<comment type="cofactor">
    <cofactor evidence="1">
        <name>Zn(2+)</name>
        <dbReference type="ChEBI" id="CHEBI:29105"/>
    </cofactor>
    <text evidence="1">Binds 1 zinc ion.</text>
</comment>
<dbReference type="Gene3D" id="1.10.1370.20">
    <property type="entry name" value="Oligoendopeptidase f, C-terminal domain"/>
    <property type="match status" value="1"/>
</dbReference>
<dbReference type="InterPro" id="IPR004438">
    <property type="entry name" value="Peptidase_M3B"/>
</dbReference>
<dbReference type="CDD" id="cd09608">
    <property type="entry name" value="M3B_PepF"/>
    <property type="match status" value="1"/>
</dbReference>
<dbReference type="Gene3D" id="1.20.140.70">
    <property type="entry name" value="Oligopeptidase f, N-terminal domain"/>
    <property type="match status" value="1"/>
</dbReference>
<proteinExistence type="inferred from homology"/>
<keyword evidence="3" id="KW-1185">Reference proteome</keyword>
<organism evidence="2 3">
    <name type="scientific">Bradymonas sediminis</name>
    <dbReference type="NCBI Taxonomy" id="1548548"/>
    <lineage>
        <taxon>Bacteria</taxon>
        <taxon>Deltaproteobacteria</taxon>
        <taxon>Bradymonadales</taxon>
        <taxon>Bradymonadaceae</taxon>
        <taxon>Bradymonas</taxon>
    </lineage>
</organism>
<dbReference type="InterPro" id="IPR045090">
    <property type="entry name" value="Pept_M3A_M3B"/>
</dbReference>
<sequence length="617" mass="69353">MSEATQKSTANAVPERADIAERHKWNLGDIYPNWEAWDEDITRCRALMDKFVAMKGTLGDGAERMLEAYQLNDQIGMMAYKIFRYPQLSYDTDQRNNELLARIQNVQNLFAEFGTKAAWFEPELVSLDEDTVRGWVDAEDALKDYRFPIGEVFRQREHVLDEEGERLLSYFSRFNGNPGETYRALSTADVKFNTVELSDGSEVEVSHAAYSRLLRTCRNQEDRKKAFEAMYGIYQDKANTYASLYNGICQRGAASARARNFDSAVHAALDGNNVPVSVLETLVETAAAGVAPLQRYHALRKKVLGLEKYDQYDGSIPLVDFDLEYEYDAVAETIIASVAPLGEDYQRQIREALEGGWIDVYETKGKRSGAYSAGVYGVHPYMLLNYNGTLSDVFTLAHELGHTMHTLLANQTQPFATSDYTIFVAEVASTLNEALLLEYMLGQTEDPVERAVLLQHAIDGIVGTFYMQALFADYELRAHQLAEEDQPITAEVLNEVYYSRLKHYLGDVAELDPLYAATWARIPHFFNSPFYVYQYATCYASSAKLVREVLDEGQGQAEAVERYLNLLRAGGSDHPMELLKAAGVDLSEPSTVEAVVTQLDTLVGMLEKELDALAQAE</sequence>
<dbReference type="OrthoDB" id="9766487at2"/>
<protein>
    <recommendedName>
        <fullName evidence="1">Oligopeptidase F</fullName>
        <ecNumber evidence="1">3.4.24.-</ecNumber>
    </recommendedName>
</protein>
<name>A0A2Z4FIM2_9DELT</name>
<gene>
    <name evidence="2" type="primary">pepF</name>
    <name evidence="2" type="ORF">DN745_05795</name>
</gene>
<evidence type="ECO:0000313" key="2">
    <source>
        <dbReference type="EMBL" id="AWV88877.1"/>
    </source>
</evidence>
<dbReference type="InterPro" id="IPR001567">
    <property type="entry name" value="Pept_M3A_M3B_dom"/>
</dbReference>
<dbReference type="Proteomes" id="UP000249799">
    <property type="component" value="Chromosome"/>
</dbReference>
<dbReference type="GO" id="GO:0046872">
    <property type="term" value="F:metal ion binding"/>
    <property type="evidence" value="ECO:0007669"/>
    <property type="project" value="UniProtKB-UniRule"/>
</dbReference>
<keyword evidence="1" id="KW-0862">Zinc</keyword>
<reference evidence="2 3" key="1">
    <citation type="submission" date="2018-06" db="EMBL/GenBank/DDBJ databases">
        <title>Lujinxingia sediminis gen. nov. sp. nov., a new facultative anaerobic member of the class Deltaproteobacteria, and proposal of Lujinxingaceae fam. nov.</title>
        <authorList>
            <person name="Guo L.-Y."/>
            <person name="Li C.-M."/>
            <person name="Wang S."/>
            <person name="Du Z.-J."/>
        </authorList>
    </citation>
    <scope>NUCLEOTIDE SEQUENCE [LARGE SCALE GENOMIC DNA]</scope>
    <source>
        <strain evidence="2 3">FA350</strain>
    </source>
</reference>
<dbReference type="GO" id="GO:0006508">
    <property type="term" value="P:proteolysis"/>
    <property type="evidence" value="ECO:0007669"/>
    <property type="project" value="UniProtKB-KW"/>
</dbReference>
<evidence type="ECO:0000256" key="1">
    <source>
        <dbReference type="RuleBase" id="RU368091"/>
    </source>
</evidence>
<dbReference type="SUPFAM" id="SSF55486">
    <property type="entry name" value="Metalloproteases ('zincins'), catalytic domain"/>
    <property type="match status" value="1"/>
</dbReference>
<dbReference type="Gene3D" id="1.10.287.830">
    <property type="entry name" value="putative peptidase helix hairpin domain like"/>
    <property type="match status" value="1"/>
</dbReference>
<dbReference type="Pfam" id="PF01432">
    <property type="entry name" value="Peptidase_M3"/>
    <property type="match status" value="1"/>
</dbReference>
<comment type="similarity">
    <text evidence="1">Belongs to the peptidase M3B family.</text>
</comment>
<dbReference type="InterPro" id="IPR042088">
    <property type="entry name" value="OligoPept_F_C"/>
</dbReference>
<dbReference type="RefSeq" id="WP_111332930.1">
    <property type="nucleotide sequence ID" value="NZ_CP030032.1"/>
</dbReference>
<accession>A0A2Z4FIM2</accession>
<evidence type="ECO:0000313" key="3">
    <source>
        <dbReference type="Proteomes" id="UP000249799"/>
    </source>
</evidence>
<dbReference type="PANTHER" id="PTHR11804:SF84">
    <property type="entry name" value="SACCHAROLYSIN"/>
    <property type="match status" value="1"/>
</dbReference>
<dbReference type="KEGG" id="bsed:DN745_05795"/>
<dbReference type="EC" id="3.4.24.-" evidence="1"/>
<keyword evidence="1" id="KW-0645">Protease</keyword>
<dbReference type="Pfam" id="PF08439">
    <property type="entry name" value="Peptidase_M3_N"/>
    <property type="match status" value="1"/>
</dbReference>
<keyword evidence="1" id="KW-0378">Hydrolase</keyword>
<dbReference type="GO" id="GO:0006518">
    <property type="term" value="P:peptide metabolic process"/>
    <property type="evidence" value="ECO:0007669"/>
    <property type="project" value="TreeGrafter"/>
</dbReference>
<dbReference type="PANTHER" id="PTHR11804">
    <property type="entry name" value="PROTEASE M3 THIMET OLIGOPEPTIDASE-RELATED"/>
    <property type="match status" value="1"/>
</dbReference>
<dbReference type="GO" id="GO:0004222">
    <property type="term" value="F:metalloendopeptidase activity"/>
    <property type="evidence" value="ECO:0007669"/>
    <property type="project" value="UniProtKB-UniRule"/>
</dbReference>
<dbReference type="AlphaFoldDB" id="A0A2Z4FIM2"/>